<name>A0A914S8E1_PAREQ</name>
<keyword evidence="1" id="KW-1185">Reference proteome</keyword>
<dbReference type="AlphaFoldDB" id="A0A914S8E1"/>
<proteinExistence type="predicted"/>
<evidence type="ECO:0000313" key="1">
    <source>
        <dbReference type="Proteomes" id="UP000887564"/>
    </source>
</evidence>
<sequence>MFTEMIEFLDECDESKVMKEPSVECGPLTGWSPVSVQLLEGAWFFAADINADPKIYIQSAVVELTANGTGHIDFRCNFSSSENFFNRWL</sequence>
<dbReference type="WBParaSite" id="PEQ_0001347401-mRNA-1">
    <property type="protein sequence ID" value="PEQ_0001347401-mRNA-1"/>
    <property type="gene ID" value="PEQ_0001347401"/>
</dbReference>
<dbReference type="Proteomes" id="UP000887564">
    <property type="component" value="Unplaced"/>
</dbReference>
<organism evidence="1 2">
    <name type="scientific">Parascaris equorum</name>
    <name type="common">Equine roundworm</name>
    <dbReference type="NCBI Taxonomy" id="6256"/>
    <lineage>
        <taxon>Eukaryota</taxon>
        <taxon>Metazoa</taxon>
        <taxon>Ecdysozoa</taxon>
        <taxon>Nematoda</taxon>
        <taxon>Chromadorea</taxon>
        <taxon>Rhabditida</taxon>
        <taxon>Spirurina</taxon>
        <taxon>Ascaridomorpha</taxon>
        <taxon>Ascaridoidea</taxon>
        <taxon>Ascarididae</taxon>
        <taxon>Parascaris</taxon>
    </lineage>
</organism>
<protein>
    <submittedName>
        <fullName evidence="2">Uncharacterized protein</fullName>
    </submittedName>
</protein>
<evidence type="ECO:0000313" key="2">
    <source>
        <dbReference type="WBParaSite" id="PEQ_0001347401-mRNA-1"/>
    </source>
</evidence>
<reference evidence="2" key="1">
    <citation type="submission" date="2022-11" db="UniProtKB">
        <authorList>
            <consortium name="WormBaseParasite"/>
        </authorList>
    </citation>
    <scope>IDENTIFICATION</scope>
</reference>
<accession>A0A914S8E1</accession>